<dbReference type="Proteomes" id="UP000286045">
    <property type="component" value="Unassembled WGS sequence"/>
</dbReference>
<accession>A0A439CUP2</accession>
<evidence type="ECO:0000313" key="1">
    <source>
        <dbReference type="EMBL" id="RWA05889.1"/>
    </source>
</evidence>
<gene>
    <name evidence="1" type="ORF">EKO27_g9214</name>
</gene>
<dbReference type="EMBL" id="RYZI01000388">
    <property type="protein sequence ID" value="RWA05889.1"/>
    <property type="molecule type" value="Genomic_DNA"/>
</dbReference>
<proteinExistence type="predicted"/>
<dbReference type="AlphaFoldDB" id="A0A439CUP2"/>
<organism evidence="1 2">
    <name type="scientific">Xylaria grammica</name>
    <dbReference type="NCBI Taxonomy" id="363999"/>
    <lineage>
        <taxon>Eukaryota</taxon>
        <taxon>Fungi</taxon>
        <taxon>Dikarya</taxon>
        <taxon>Ascomycota</taxon>
        <taxon>Pezizomycotina</taxon>
        <taxon>Sordariomycetes</taxon>
        <taxon>Xylariomycetidae</taxon>
        <taxon>Xylariales</taxon>
        <taxon>Xylariaceae</taxon>
        <taxon>Xylaria</taxon>
    </lineage>
</organism>
<comment type="caution">
    <text evidence="1">The sequence shown here is derived from an EMBL/GenBank/DDBJ whole genome shotgun (WGS) entry which is preliminary data.</text>
</comment>
<name>A0A439CUP2_9PEZI</name>
<keyword evidence="2" id="KW-1185">Reference proteome</keyword>
<evidence type="ECO:0000313" key="2">
    <source>
        <dbReference type="Proteomes" id="UP000286045"/>
    </source>
</evidence>
<reference evidence="1 2" key="1">
    <citation type="submission" date="2018-12" db="EMBL/GenBank/DDBJ databases">
        <title>Draft genome sequence of Xylaria grammica IHI A82.</title>
        <authorList>
            <person name="Buettner E."/>
            <person name="Kellner H."/>
        </authorList>
    </citation>
    <scope>NUCLEOTIDE SEQUENCE [LARGE SCALE GENOMIC DNA]</scope>
    <source>
        <strain evidence="1 2">IHI A82</strain>
    </source>
</reference>
<protein>
    <submittedName>
        <fullName evidence="1">Uncharacterized protein</fullName>
    </submittedName>
</protein>
<sequence length="210" mass="23464">MERLKEVHVSDYPLHESKEIEGLWLVEFKNGDALGGVTARGWALALVTRTDVLFITPRILDPNGTMKITVQIIEGTASTVGFETMVSVTAAGNGCRVVIGDWNVTVGGILVLLDCSGFLHYKANNGRGLRHWICAVLFLFHFFIDEPMTPDCLCQKAIRLMRRGFQGGDTMEFMPIEEGTYCYEKPVEDAKAALLLCNRYIKELLEKEGF</sequence>